<dbReference type="PANTHER" id="PTHR35291:SF3">
    <property type="entry name" value="PROTEIN SHROOM-LIKE"/>
    <property type="match status" value="1"/>
</dbReference>
<keyword evidence="2" id="KW-1185">Reference proteome</keyword>
<dbReference type="EMBL" id="JBBPBK010000005">
    <property type="protein sequence ID" value="KAK9285758.1"/>
    <property type="molecule type" value="Genomic_DNA"/>
</dbReference>
<dbReference type="AlphaFoldDB" id="A0AAP0X583"/>
<reference evidence="1 2" key="1">
    <citation type="journal article" date="2024" name="Plant J.">
        <title>Genome sequences and population genomics reveal climatic adaptation and genomic divergence between two closely related sweetgum species.</title>
        <authorList>
            <person name="Xu W.Q."/>
            <person name="Ren C.Q."/>
            <person name="Zhang X.Y."/>
            <person name="Comes H.P."/>
            <person name="Liu X.H."/>
            <person name="Li Y.G."/>
            <person name="Kettle C.J."/>
            <person name="Jalonen R."/>
            <person name="Gaisberger H."/>
            <person name="Ma Y.Z."/>
            <person name="Qiu Y.X."/>
        </authorList>
    </citation>
    <scope>NUCLEOTIDE SEQUENCE [LARGE SCALE GENOMIC DNA]</scope>
    <source>
        <strain evidence="1">Hangzhou</strain>
    </source>
</reference>
<evidence type="ECO:0000313" key="1">
    <source>
        <dbReference type="EMBL" id="KAK9285758.1"/>
    </source>
</evidence>
<sequence length="114" mass="12960">MFRALRTKRSCRGYDRLANEPHVDVSEARLEGVTSLPARISDSSKKLRPKLTLPGAISQVKHAKKVKKSHPLFSLFDARPKKTTAKPEFARYLEYAKEGGVWDVNSNMPVLYFK</sequence>
<protein>
    <submittedName>
        <fullName evidence="1">Uncharacterized protein</fullName>
    </submittedName>
</protein>
<comment type="caution">
    <text evidence="1">The sequence shown here is derived from an EMBL/GenBank/DDBJ whole genome shotgun (WGS) entry which is preliminary data.</text>
</comment>
<organism evidence="1 2">
    <name type="scientific">Liquidambar formosana</name>
    <name type="common">Formosan gum</name>
    <dbReference type="NCBI Taxonomy" id="63359"/>
    <lineage>
        <taxon>Eukaryota</taxon>
        <taxon>Viridiplantae</taxon>
        <taxon>Streptophyta</taxon>
        <taxon>Embryophyta</taxon>
        <taxon>Tracheophyta</taxon>
        <taxon>Spermatophyta</taxon>
        <taxon>Magnoliopsida</taxon>
        <taxon>eudicotyledons</taxon>
        <taxon>Gunneridae</taxon>
        <taxon>Pentapetalae</taxon>
        <taxon>Saxifragales</taxon>
        <taxon>Altingiaceae</taxon>
        <taxon>Liquidambar</taxon>
    </lineage>
</organism>
<gene>
    <name evidence="1" type="ORF">L1049_024958</name>
</gene>
<accession>A0AAP0X583</accession>
<evidence type="ECO:0000313" key="2">
    <source>
        <dbReference type="Proteomes" id="UP001415857"/>
    </source>
</evidence>
<dbReference type="PANTHER" id="PTHR35291">
    <property type="entry name" value="PROTEIN SHROOM-LIKE"/>
    <property type="match status" value="1"/>
</dbReference>
<dbReference type="Proteomes" id="UP001415857">
    <property type="component" value="Unassembled WGS sequence"/>
</dbReference>
<name>A0AAP0X583_LIQFO</name>
<proteinExistence type="predicted"/>